<dbReference type="EMBL" id="JAANIU010017107">
    <property type="protein sequence ID" value="KAG1527399.1"/>
    <property type="molecule type" value="Genomic_DNA"/>
</dbReference>
<dbReference type="AlphaFoldDB" id="A0A9P6XN14"/>
<gene>
    <name evidence="2" type="ORF">G6F50_018318</name>
</gene>
<evidence type="ECO:0000313" key="2">
    <source>
        <dbReference type="EMBL" id="KAG1527399.1"/>
    </source>
</evidence>
<evidence type="ECO:0000313" key="3">
    <source>
        <dbReference type="Proteomes" id="UP000740926"/>
    </source>
</evidence>
<feature type="region of interest" description="Disordered" evidence="1">
    <location>
        <begin position="40"/>
        <end position="73"/>
    </location>
</feature>
<protein>
    <submittedName>
        <fullName evidence="2">Uncharacterized protein</fullName>
    </submittedName>
</protein>
<evidence type="ECO:0000256" key="1">
    <source>
        <dbReference type="SAM" id="MobiDB-lite"/>
    </source>
</evidence>
<reference evidence="2 3" key="1">
    <citation type="journal article" date="2020" name="Microb. Genom.">
        <title>Genetic diversity of clinical and environmental Mucorales isolates obtained from an investigation of mucormycosis cases among solid organ transplant recipients.</title>
        <authorList>
            <person name="Nguyen M.H."/>
            <person name="Kaul D."/>
            <person name="Muto C."/>
            <person name="Cheng S.J."/>
            <person name="Richter R.A."/>
            <person name="Bruno V.M."/>
            <person name="Liu G."/>
            <person name="Beyhan S."/>
            <person name="Sundermann A.J."/>
            <person name="Mounaud S."/>
            <person name="Pasculle A.W."/>
            <person name="Nierman W.C."/>
            <person name="Driscoll E."/>
            <person name="Cumbie R."/>
            <person name="Clancy C.J."/>
            <person name="Dupont C.L."/>
        </authorList>
    </citation>
    <scope>NUCLEOTIDE SEQUENCE [LARGE SCALE GENOMIC DNA]</scope>
    <source>
        <strain evidence="2 3">GL24</strain>
    </source>
</reference>
<comment type="caution">
    <text evidence="2">The sequence shown here is derived from an EMBL/GenBank/DDBJ whole genome shotgun (WGS) entry which is preliminary data.</text>
</comment>
<dbReference type="Proteomes" id="UP000740926">
    <property type="component" value="Unassembled WGS sequence"/>
</dbReference>
<sequence>MRGHRHDLLRWNRGRRGPGLRRRYPDQCLAGRCARASQAARVRVSRPGSLRADGSGQPGHHPAAGVTPGARCR</sequence>
<name>A0A9P6XN14_9FUNG</name>
<accession>A0A9P6XN14</accession>
<organism evidence="2 3">
    <name type="scientific">Rhizopus delemar</name>
    <dbReference type="NCBI Taxonomy" id="936053"/>
    <lineage>
        <taxon>Eukaryota</taxon>
        <taxon>Fungi</taxon>
        <taxon>Fungi incertae sedis</taxon>
        <taxon>Mucoromycota</taxon>
        <taxon>Mucoromycotina</taxon>
        <taxon>Mucoromycetes</taxon>
        <taxon>Mucorales</taxon>
        <taxon>Mucorineae</taxon>
        <taxon>Rhizopodaceae</taxon>
        <taxon>Rhizopus</taxon>
    </lineage>
</organism>
<keyword evidence="3" id="KW-1185">Reference proteome</keyword>
<proteinExistence type="predicted"/>